<feature type="transmembrane region" description="Helical" evidence="2">
    <location>
        <begin position="20"/>
        <end position="35"/>
    </location>
</feature>
<feature type="transmembrane region" description="Helical" evidence="2">
    <location>
        <begin position="113"/>
        <end position="134"/>
    </location>
</feature>
<sequence length="171" mass="18867">MSDTETSDSESNKPAIRNPFLIALWCPLYLLGFAICTATDMLWVVLFLIMTLGLLFAYVSEFKILPGLYANEVIHKVAVSSLLGIVFGFLIGIGIRAMMGIDEGTDTGGTLSGANYLAITWAVTAIPGYIVCVWRISSVNKRDLEAENREREEKRKNRKKGGPPIMEKDGF</sequence>
<keyword evidence="2" id="KW-0472">Membrane</keyword>
<name>A0A7T0BXQ4_9BACT</name>
<feature type="transmembrane region" description="Helical" evidence="2">
    <location>
        <begin position="79"/>
        <end position="101"/>
    </location>
</feature>
<evidence type="ECO:0000313" key="3">
    <source>
        <dbReference type="EMBL" id="QPJ62848.1"/>
    </source>
</evidence>
<feature type="region of interest" description="Disordered" evidence="1">
    <location>
        <begin position="145"/>
        <end position="171"/>
    </location>
</feature>
<dbReference type="EMBL" id="CP048685">
    <property type="protein sequence ID" value="QPJ62848.1"/>
    <property type="molecule type" value="Genomic_DNA"/>
</dbReference>
<organism evidence="3 4">
    <name type="scientific">Candidatus Nitronauta litoralis</name>
    <dbReference type="NCBI Taxonomy" id="2705533"/>
    <lineage>
        <taxon>Bacteria</taxon>
        <taxon>Pseudomonadati</taxon>
        <taxon>Nitrospinota/Tectimicrobiota group</taxon>
        <taxon>Nitrospinota</taxon>
        <taxon>Nitrospinia</taxon>
        <taxon>Nitrospinales</taxon>
        <taxon>Nitrospinaceae</taxon>
        <taxon>Candidatus Nitronauta</taxon>
    </lineage>
</organism>
<proteinExistence type="predicted"/>
<keyword evidence="2" id="KW-0812">Transmembrane</keyword>
<dbReference type="Proteomes" id="UP000594688">
    <property type="component" value="Chromosome"/>
</dbReference>
<protein>
    <submittedName>
        <fullName evidence="3">Uncharacterized protein</fullName>
    </submittedName>
</protein>
<keyword evidence="2" id="KW-1133">Transmembrane helix</keyword>
<dbReference type="KEGG" id="nli:G3M70_13565"/>
<evidence type="ECO:0000256" key="2">
    <source>
        <dbReference type="SAM" id="Phobius"/>
    </source>
</evidence>
<gene>
    <name evidence="3" type="ORF">G3M70_13565</name>
</gene>
<evidence type="ECO:0000256" key="1">
    <source>
        <dbReference type="SAM" id="MobiDB-lite"/>
    </source>
</evidence>
<evidence type="ECO:0000313" key="4">
    <source>
        <dbReference type="Proteomes" id="UP000594688"/>
    </source>
</evidence>
<reference evidence="3 4" key="1">
    <citation type="submission" date="2020-02" db="EMBL/GenBank/DDBJ databases">
        <title>Genomic and physiological characterization of two novel Nitrospinaceae genera.</title>
        <authorList>
            <person name="Mueller A.J."/>
            <person name="Jung M.-Y."/>
            <person name="Strachan C.R."/>
            <person name="Herbold C.W."/>
            <person name="Kirkegaard R.H."/>
            <person name="Daims H."/>
        </authorList>
    </citation>
    <scope>NUCLEOTIDE SEQUENCE [LARGE SCALE GENOMIC DNA]</scope>
    <source>
        <strain evidence="3">EB</strain>
    </source>
</reference>
<feature type="compositionally biased region" description="Basic and acidic residues" evidence="1">
    <location>
        <begin position="145"/>
        <end position="155"/>
    </location>
</feature>
<feature type="transmembrane region" description="Helical" evidence="2">
    <location>
        <begin position="41"/>
        <end position="59"/>
    </location>
</feature>
<dbReference type="AlphaFoldDB" id="A0A7T0BXQ4"/>
<accession>A0A7T0BXQ4</accession>